<name>A0A392V074_9FABA</name>
<proteinExistence type="predicted"/>
<dbReference type="AlphaFoldDB" id="A0A392V074"/>
<evidence type="ECO:0000313" key="1">
    <source>
        <dbReference type="EMBL" id="MCI80639.1"/>
    </source>
</evidence>
<accession>A0A392V074</accession>
<dbReference type="Proteomes" id="UP000265520">
    <property type="component" value="Unassembled WGS sequence"/>
</dbReference>
<dbReference type="EMBL" id="LXQA011000090">
    <property type="protein sequence ID" value="MCI80639.1"/>
    <property type="molecule type" value="Genomic_DNA"/>
</dbReference>
<organism evidence="1 2">
    <name type="scientific">Trifolium medium</name>
    <dbReference type="NCBI Taxonomy" id="97028"/>
    <lineage>
        <taxon>Eukaryota</taxon>
        <taxon>Viridiplantae</taxon>
        <taxon>Streptophyta</taxon>
        <taxon>Embryophyta</taxon>
        <taxon>Tracheophyta</taxon>
        <taxon>Spermatophyta</taxon>
        <taxon>Magnoliopsida</taxon>
        <taxon>eudicotyledons</taxon>
        <taxon>Gunneridae</taxon>
        <taxon>Pentapetalae</taxon>
        <taxon>rosids</taxon>
        <taxon>fabids</taxon>
        <taxon>Fabales</taxon>
        <taxon>Fabaceae</taxon>
        <taxon>Papilionoideae</taxon>
        <taxon>50 kb inversion clade</taxon>
        <taxon>NPAAA clade</taxon>
        <taxon>Hologalegina</taxon>
        <taxon>IRL clade</taxon>
        <taxon>Trifolieae</taxon>
        <taxon>Trifolium</taxon>
    </lineage>
</organism>
<keyword evidence="2" id="KW-1185">Reference proteome</keyword>
<reference evidence="1 2" key="1">
    <citation type="journal article" date="2018" name="Front. Plant Sci.">
        <title>Red Clover (Trifolium pratense) and Zigzag Clover (T. medium) - A Picture of Genomic Similarities and Differences.</title>
        <authorList>
            <person name="Dluhosova J."/>
            <person name="Istvanek J."/>
            <person name="Nedelnik J."/>
            <person name="Repkova J."/>
        </authorList>
    </citation>
    <scope>NUCLEOTIDE SEQUENCE [LARGE SCALE GENOMIC DNA]</scope>
    <source>
        <strain evidence="2">cv. 10/8</strain>
        <tissue evidence="1">Leaf</tissue>
    </source>
</reference>
<protein>
    <submittedName>
        <fullName evidence="1">Uncharacterized protein</fullName>
    </submittedName>
</protein>
<feature type="non-terminal residue" evidence="1">
    <location>
        <position position="56"/>
    </location>
</feature>
<comment type="caution">
    <text evidence="1">The sequence shown here is derived from an EMBL/GenBank/DDBJ whole genome shotgun (WGS) entry which is preliminary data.</text>
</comment>
<evidence type="ECO:0000313" key="2">
    <source>
        <dbReference type="Proteomes" id="UP000265520"/>
    </source>
</evidence>
<sequence length="56" mass="6325">MVLSRFGETSTSCASRRQGWRVAPTSAEELETFCQLRVAQERSARRASRLGSLHQE</sequence>